<gene>
    <name evidence="2" type="ORF">CSUNSWCD_600</name>
</gene>
<dbReference type="EMBL" id="AMZQ01000010">
    <property type="protein sequence ID" value="EKU10799.1"/>
    <property type="molecule type" value="Genomic_DNA"/>
</dbReference>
<dbReference type="Proteomes" id="UP000011939">
    <property type="component" value="Unassembled WGS sequence"/>
</dbReference>
<dbReference type="Pfam" id="PF05732">
    <property type="entry name" value="RepL"/>
    <property type="match status" value="1"/>
</dbReference>
<evidence type="ECO:0000259" key="1">
    <source>
        <dbReference type="Pfam" id="PF05732"/>
    </source>
</evidence>
<dbReference type="AlphaFoldDB" id="M5IP94"/>
<dbReference type="InterPro" id="IPR036390">
    <property type="entry name" value="WH_DNA-bd_sf"/>
</dbReference>
<dbReference type="RefSeq" id="WP_009495597.1">
    <property type="nucleotide sequence ID" value="NZ_AMZQ01000010.1"/>
</dbReference>
<sequence>MTELEREIFGQILGEKKMEIILFLAKNADENGFITVKISEICERTDASKPTVTQTIKLLENRKIFERVKNGIYRFKNLKELEKK</sequence>
<dbReference type="GO" id="GO:0006276">
    <property type="term" value="P:plasmid maintenance"/>
    <property type="evidence" value="ECO:0007669"/>
    <property type="project" value="InterPro"/>
</dbReference>
<dbReference type="SUPFAM" id="SSF46785">
    <property type="entry name" value="Winged helix' DNA-binding domain"/>
    <property type="match status" value="1"/>
</dbReference>
<accession>M5IP94</accession>
<evidence type="ECO:0000313" key="2">
    <source>
        <dbReference type="EMBL" id="EKU10799.1"/>
    </source>
</evidence>
<dbReference type="InterPro" id="IPR036388">
    <property type="entry name" value="WH-like_DNA-bd_sf"/>
</dbReference>
<protein>
    <submittedName>
        <fullName evidence="2">Putative helix-turn-helix motif protein</fullName>
    </submittedName>
</protein>
<dbReference type="eggNOG" id="ENOG5032KW8">
    <property type="taxonomic scope" value="Bacteria"/>
</dbReference>
<dbReference type="PATRIC" id="fig|1244083.3.peg.1842"/>
<dbReference type="OrthoDB" id="5358181at2"/>
<feature type="domain" description="Plasmid replication protein RepL" evidence="1">
    <location>
        <begin position="12"/>
        <end position="74"/>
    </location>
</feature>
<name>M5IP94_9BACT</name>
<organism evidence="2 3">
    <name type="scientific">Campylobacter showae CSUNSWCD</name>
    <dbReference type="NCBI Taxonomy" id="1244083"/>
    <lineage>
        <taxon>Bacteria</taxon>
        <taxon>Pseudomonadati</taxon>
        <taxon>Campylobacterota</taxon>
        <taxon>Epsilonproteobacteria</taxon>
        <taxon>Campylobacterales</taxon>
        <taxon>Campylobacteraceae</taxon>
        <taxon>Campylobacter</taxon>
    </lineage>
</organism>
<dbReference type="GO" id="GO:0006260">
    <property type="term" value="P:DNA replication"/>
    <property type="evidence" value="ECO:0007669"/>
    <property type="project" value="InterPro"/>
</dbReference>
<dbReference type="InterPro" id="IPR008813">
    <property type="entry name" value="Plasmid_replication_RepL"/>
</dbReference>
<dbReference type="STRING" id="1244083.CSUNSWCD_600"/>
<reference evidence="2 3" key="1">
    <citation type="journal article" date="2013" name="Genome Announc.">
        <title>Genome Sequence of Campylobacter showae UNSWCD, Isolated from a Patient with Crohn's Disease.</title>
        <authorList>
            <person name="Tay A.P."/>
            <person name="Kaakoush N.O."/>
            <person name="Deshpande N.P."/>
            <person name="Chen Z."/>
            <person name="Mitchell H."/>
            <person name="Wilkins M.R."/>
        </authorList>
    </citation>
    <scope>NUCLEOTIDE SEQUENCE [LARGE SCALE GENOMIC DNA]</scope>
    <source>
        <strain evidence="2 3">CSUNSWCD</strain>
    </source>
</reference>
<comment type="caution">
    <text evidence="2">The sequence shown here is derived from an EMBL/GenBank/DDBJ whole genome shotgun (WGS) entry which is preliminary data.</text>
</comment>
<dbReference type="Gene3D" id="1.10.10.10">
    <property type="entry name" value="Winged helix-like DNA-binding domain superfamily/Winged helix DNA-binding domain"/>
    <property type="match status" value="1"/>
</dbReference>
<evidence type="ECO:0000313" key="3">
    <source>
        <dbReference type="Proteomes" id="UP000011939"/>
    </source>
</evidence>
<proteinExistence type="predicted"/>